<name>A0ABR2ASN8_9ROSI</name>
<reference evidence="1 2" key="1">
    <citation type="journal article" date="2024" name="G3 (Bethesda)">
        <title>Genome assembly of Hibiscus sabdariffa L. provides insights into metabolisms of medicinal natural products.</title>
        <authorList>
            <person name="Kim T."/>
        </authorList>
    </citation>
    <scope>NUCLEOTIDE SEQUENCE [LARGE SCALE GENOMIC DNA]</scope>
    <source>
        <strain evidence="1">TK-2024</strain>
        <tissue evidence="1">Old leaves</tissue>
    </source>
</reference>
<keyword evidence="2" id="KW-1185">Reference proteome</keyword>
<accession>A0ABR2ASN8</accession>
<sequence>MNEQKSDGDVAQMVERSLSVRERMKSMRLSCCLLKVLKETGTIASGLTEKTEAEAVEAREIIKVEAVEARV</sequence>
<proteinExistence type="predicted"/>
<organism evidence="1 2">
    <name type="scientific">Hibiscus sabdariffa</name>
    <name type="common">roselle</name>
    <dbReference type="NCBI Taxonomy" id="183260"/>
    <lineage>
        <taxon>Eukaryota</taxon>
        <taxon>Viridiplantae</taxon>
        <taxon>Streptophyta</taxon>
        <taxon>Embryophyta</taxon>
        <taxon>Tracheophyta</taxon>
        <taxon>Spermatophyta</taxon>
        <taxon>Magnoliopsida</taxon>
        <taxon>eudicotyledons</taxon>
        <taxon>Gunneridae</taxon>
        <taxon>Pentapetalae</taxon>
        <taxon>rosids</taxon>
        <taxon>malvids</taxon>
        <taxon>Malvales</taxon>
        <taxon>Malvaceae</taxon>
        <taxon>Malvoideae</taxon>
        <taxon>Hibiscus</taxon>
    </lineage>
</organism>
<evidence type="ECO:0000313" key="2">
    <source>
        <dbReference type="Proteomes" id="UP001472677"/>
    </source>
</evidence>
<dbReference type="EMBL" id="JBBPBM010000347">
    <property type="protein sequence ID" value="KAK8496792.1"/>
    <property type="molecule type" value="Genomic_DNA"/>
</dbReference>
<gene>
    <name evidence="1" type="ORF">V6N12_044700</name>
</gene>
<evidence type="ECO:0000313" key="1">
    <source>
        <dbReference type="EMBL" id="KAK8496792.1"/>
    </source>
</evidence>
<protein>
    <submittedName>
        <fullName evidence="1">Uncharacterized protein</fullName>
    </submittedName>
</protein>
<dbReference type="Proteomes" id="UP001472677">
    <property type="component" value="Unassembled WGS sequence"/>
</dbReference>
<comment type="caution">
    <text evidence="1">The sequence shown here is derived from an EMBL/GenBank/DDBJ whole genome shotgun (WGS) entry which is preliminary data.</text>
</comment>